<feature type="repeat" description="ANK" evidence="8">
    <location>
        <begin position="122"/>
        <end position="145"/>
    </location>
</feature>
<proteinExistence type="predicted"/>
<dbReference type="OMA" id="NITCMDA"/>
<dbReference type="EMBL" id="KQ258522">
    <property type="protein sequence ID" value="KOM29726.1"/>
    <property type="molecule type" value="Genomic_DNA"/>
</dbReference>
<evidence type="ECO:0000256" key="7">
    <source>
        <dbReference type="ARBA" id="ARBA00023136"/>
    </source>
</evidence>
<protein>
    <submittedName>
        <fullName evidence="12">Protein ACCELERATED CELL DEATH 6</fullName>
    </submittedName>
</protein>
<comment type="subcellular location">
    <subcellularLocation>
        <location evidence="2">Cell membrane</location>
        <topology evidence="2">Peripheral membrane protein</topology>
        <orientation evidence="2">Cytoplasmic side</orientation>
    </subcellularLocation>
    <subcellularLocation>
        <location evidence="1">Membrane</location>
        <topology evidence="1">Multi-pass membrane protein</topology>
    </subcellularLocation>
</comment>
<evidence type="ECO:0000313" key="13">
    <source>
        <dbReference type="EMBL" id="KOM29726.1"/>
    </source>
</evidence>
<dbReference type="PANTHER" id="PTHR24186">
    <property type="entry name" value="PROTEIN PHOSPHATASE 1 REGULATORY SUBUNIT"/>
    <property type="match status" value="1"/>
</dbReference>
<feature type="compositionally biased region" description="Basic and acidic residues" evidence="9">
    <location>
        <begin position="432"/>
        <end position="448"/>
    </location>
</feature>
<accession>A0A0L9TGV8</accession>
<evidence type="ECO:0000259" key="11">
    <source>
        <dbReference type="Pfam" id="PF13962"/>
    </source>
</evidence>
<dbReference type="Gene3D" id="1.25.40.20">
    <property type="entry name" value="Ankyrin repeat-containing domain"/>
    <property type="match status" value="1"/>
</dbReference>
<evidence type="ECO:0000256" key="10">
    <source>
        <dbReference type="SAM" id="Phobius"/>
    </source>
</evidence>
<reference evidence="12 15" key="3">
    <citation type="submission" date="2020-05" db="EMBL/GenBank/DDBJ databases">
        <title>Vigna angularis (adzuki bean) Var. LongXiaoDou No. 4 denovo assembly.</title>
        <authorList>
            <person name="Xiang H."/>
        </authorList>
    </citation>
    <scope>NUCLEOTIDE SEQUENCE [LARGE SCALE GENOMIC DNA]</scope>
    <source>
        <tissue evidence="12">Leaf</tissue>
    </source>
</reference>
<reference evidence="13" key="2">
    <citation type="submission" date="2015-02" db="EMBL/GenBank/DDBJ databases">
        <authorList>
            <person name="Chooi Y.-H."/>
        </authorList>
    </citation>
    <scope>NUCLEOTIDE SEQUENCE</scope>
    <source>
        <tissue evidence="13">Seedling</tissue>
    </source>
</reference>
<feature type="transmembrane region" description="Helical" evidence="10">
    <location>
        <begin position="541"/>
        <end position="563"/>
    </location>
</feature>
<dbReference type="AlphaFoldDB" id="A0A0L9TGV8"/>
<feature type="domain" description="PGG" evidence="11">
    <location>
        <begin position="455"/>
        <end position="564"/>
    </location>
</feature>
<name>A0A0L9TGV8_PHAAN</name>
<dbReference type="PROSITE" id="PS50088">
    <property type="entry name" value="ANK_REPEAT"/>
    <property type="match status" value="4"/>
</dbReference>
<keyword evidence="6 8" id="KW-0040">ANK repeat</keyword>
<dbReference type="Proteomes" id="UP000053144">
    <property type="component" value="Unassembled WGS sequence"/>
</dbReference>
<evidence type="ECO:0000313" key="14">
    <source>
        <dbReference type="Proteomes" id="UP000053144"/>
    </source>
</evidence>
<dbReference type="PROSITE" id="PS50297">
    <property type="entry name" value="ANK_REP_REGION"/>
    <property type="match status" value="4"/>
</dbReference>
<keyword evidence="7 10" id="KW-0472">Membrane</keyword>
<organism evidence="13 14">
    <name type="scientific">Phaseolus angularis</name>
    <name type="common">Azuki bean</name>
    <name type="synonym">Vigna angularis</name>
    <dbReference type="NCBI Taxonomy" id="3914"/>
    <lineage>
        <taxon>Eukaryota</taxon>
        <taxon>Viridiplantae</taxon>
        <taxon>Streptophyta</taxon>
        <taxon>Embryophyta</taxon>
        <taxon>Tracheophyta</taxon>
        <taxon>Spermatophyta</taxon>
        <taxon>Magnoliopsida</taxon>
        <taxon>eudicotyledons</taxon>
        <taxon>Gunneridae</taxon>
        <taxon>Pentapetalae</taxon>
        <taxon>rosids</taxon>
        <taxon>fabids</taxon>
        <taxon>Fabales</taxon>
        <taxon>Fabaceae</taxon>
        <taxon>Papilionoideae</taxon>
        <taxon>50 kb inversion clade</taxon>
        <taxon>NPAAA clade</taxon>
        <taxon>indigoferoid/millettioid clade</taxon>
        <taxon>Phaseoleae</taxon>
        <taxon>Vigna</taxon>
    </lineage>
</organism>
<keyword evidence="5 10" id="KW-1133">Transmembrane helix</keyword>
<evidence type="ECO:0000313" key="15">
    <source>
        <dbReference type="Proteomes" id="UP000743370"/>
    </source>
</evidence>
<evidence type="ECO:0000256" key="9">
    <source>
        <dbReference type="SAM" id="MobiDB-lite"/>
    </source>
</evidence>
<feature type="transmembrane region" description="Helical" evidence="10">
    <location>
        <begin position="504"/>
        <end position="529"/>
    </location>
</feature>
<sequence length="595" mass="66112">MAATNQIAAVSSASSQDTDGNNHNITRIDPNLYFAAVKGNFQEFIKVQNLETLVTPNRNTILHIHLTSTTSQKIRIRSPASFLLQTIQGKRPDLTFKVAVSEEFVKQIIDKCRGLVLLPNAKGETPLHIAAKNGHSSVAKLLVEHVNAFPSDIEDGVGAEQKFIRATNNDKDTALHEAVRYNHIQVVKTLLKMDPDYSYHANKADETPLYLASKGRYQQVACEILTNIKSPAYQGPNNQTALHAAVINQDIEMARELLKNEHVKLAVKHADKKGRNPLHYAVKKRNKVLTEFLLEQNMSIAYMQDNEGMTALHIAAADGSWQIIETILKRCPDCSELVDKNGKNFLHYAVNKGRLFTVIRITRNLSMVHLFNEKDVDGNTPLHLPNCFMLFVPIISNFRRKVTAKFAYARTEDSNAMLMTQDPEEFNLGGDKQNERFDKKPKNEEEKSAEPFFTKEAKETHLLVATLIATVSFAAGITLPGGTIQDGEHKGSPIMREKASFRAFIVSNTIAMVLATTAAHIHLFTSLITKANWKEQYVSELALNFTLFALLAMIVAFATATYAVLGSSLLGIAVITLALLYFCLIPLIKVSMAGN</sequence>
<dbReference type="SUPFAM" id="SSF48403">
    <property type="entry name" value="Ankyrin repeat"/>
    <property type="match status" value="1"/>
</dbReference>
<feature type="repeat" description="ANK" evidence="8">
    <location>
        <begin position="273"/>
        <end position="305"/>
    </location>
</feature>
<evidence type="ECO:0000256" key="3">
    <source>
        <dbReference type="ARBA" id="ARBA00022692"/>
    </source>
</evidence>
<dbReference type="Proteomes" id="UP000743370">
    <property type="component" value="Unassembled WGS sequence"/>
</dbReference>
<dbReference type="EMBL" id="JABFOF010000001">
    <property type="protein sequence ID" value="KAG2409865.1"/>
    <property type="molecule type" value="Genomic_DNA"/>
</dbReference>
<dbReference type="STRING" id="3914.A0A0L9TGV8"/>
<dbReference type="InterPro" id="IPR036770">
    <property type="entry name" value="Ankyrin_rpt-contain_sf"/>
</dbReference>
<evidence type="ECO:0000256" key="6">
    <source>
        <dbReference type="ARBA" id="ARBA00023043"/>
    </source>
</evidence>
<dbReference type="InterPro" id="IPR002110">
    <property type="entry name" value="Ankyrin_rpt"/>
</dbReference>
<evidence type="ECO:0000256" key="8">
    <source>
        <dbReference type="PROSITE-ProRule" id="PRU00023"/>
    </source>
</evidence>
<gene>
    <name evidence="12" type="ORF">HKW66_Vig0005300</name>
    <name evidence="13" type="ORF">LR48_Vigan751s000400</name>
</gene>
<feature type="repeat" description="ANK" evidence="8">
    <location>
        <begin position="307"/>
        <end position="330"/>
    </location>
</feature>
<dbReference type="Pfam" id="PF12796">
    <property type="entry name" value="Ank_2"/>
    <property type="match status" value="3"/>
</dbReference>
<dbReference type="InterPro" id="IPR026961">
    <property type="entry name" value="PGG_dom"/>
</dbReference>
<dbReference type="SMART" id="SM00248">
    <property type="entry name" value="ANK"/>
    <property type="match status" value="7"/>
</dbReference>
<evidence type="ECO:0000256" key="1">
    <source>
        <dbReference type="ARBA" id="ARBA00004141"/>
    </source>
</evidence>
<dbReference type="GO" id="GO:0005886">
    <property type="term" value="C:plasma membrane"/>
    <property type="evidence" value="ECO:0007669"/>
    <property type="project" value="UniProtKB-SubCell"/>
</dbReference>
<feature type="region of interest" description="Disordered" evidence="9">
    <location>
        <begin position="1"/>
        <end position="22"/>
    </location>
</feature>
<keyword evidence="4" id="KW-0677">Repeat</keyword>
<reference evidence="14" key="1">
    <citation type="journal article" date="2015" name="Proc. Natl. Acad. Sci. U.S.A.">
        <title>Genome sequencing of adzuki bean (Vigna angularis) provides insight into high starch and low fat accumulation and domestication.</title>
        <authorList>
            <person name="Yang K."/>
            <person name="Tian Z."/>
            <person name="Chen C."/>
            <person name="Luo L."/>
            <person name="Zhao B."/>
            <person name="Wang Z."/>
            <person name="Yu L."/>
            <person name="Li Y."/>
            <person name="Sun Y."/>
            <person name="Li W."/>
            <person name="Chen Y."/>
            <person name="Li Y."/>
            <person name="Zhang Y."/>
            <person name="Ai D."/>
            <person name="Zhao J."/>
            <person name="Shang C."/>
            <person name="Ma Y."/>
            <person name="Wu B."/>
            <person name="Wang M."/>
            <person name="Gao L."/>
            <person name="Sun D."/>
            <person name="Zhang P."/>
            <person name="Guo F."/>
            <person name="Wang W."/>
            <person name="Li Y."/>
            <person name="Wang J."/>
            <person name="Varshney R.K."/>
            <person name="Wang J."/>
            <person name="Ling H.Q."/>
            <person name="Wan P."/>
        </authorList>
    </citation>
    <scope>NUCLEOTIDE SEQUENCE</scope>
    <source>
        <strain evidence="14">cv. Jingnong 6</strain>
    </source>
</reference>
<dbReference type="PANTHER" id="PTHR24186:SF50">
    <property type="entry name" value="ANKYRIN REPEAT-CONTAINING PROTEIN ITN1-LIKE ISOFORM X1"/>
    <property type="match status" value="1"/>
</dbReference>
<evidence type="ECO:0000256" key="5">
    <source>
        <dbReference type="ARBA" id="ARBA00022989"/>
    </source>
</evidence>
<feature type="transmembrane region" description="Helical" evidence="10">
    <location>
        <begin position="462"/>
        <end position="484"/>
    </location>
</feature>
<feature type="region of interest" description="Disordered" evidence="9">
    <location>
        <begin position="424"/>
        <end position="448"/>
    </location>
</feature>
<feature type="transmembrane region" description="Helical" evidence="10">
    <location>
        <begin position="569"/>
        <end position="588"/>
    </location>
</feature>
<evidence type="ECO:0000256" key="2">
    <source>
        <dbReference type="ARBA" id="ARBA00004413"/>
    </source>
</evidence>
<evidence type="ECO:0000313" key="12">
    <source>
        <dbReference type="EMBL" id="KAG2409865.1"/>
    </source>
</evidence>
<feature type="repeat" description="ANK" evidence="8">
    <location>
        <begin position="170"/>
        <end position="202"/>
    </location>
</feature>
<keyword evidence="3 10" id="KW-0812">Transmembrane</keyword>
<dbReference type="Gramene" id="KOM29726">
    <property type="protein sequence ID" value="KOM29726"/>
    <property type="gene ID" value="LR48_Vigan751s000400"/>
</dbReference>
<dbReference type="Pfam" id="PF13962">
    <property type="entry name" value="PGG"/>
    <property type="match status" value="1"/>
</dbReference>
<evidence type="ECO:0000256" key="4">
    <source>
        <dbReference type="ARBA" id="ARBA00022737"/>
    </source>
</evidence>